<dbReference type="Pfam" id="PF01553">
    <property type="entry name" value="Acyltransferase"/>
    <property type="match status" value="1"/>
</dbReference>
<accession>A0A1T4JQK2</accession>
<evidence type="ECO:0000259" key="5">
    <source>
        <dbReference type="SMART" id="SM00563"/>
    </source>
</evidence>
<keyword evidence="4" id="KW-0472">Membrane</keyword>
<reference evidence="7 9" key="3">
    <citation type="submission" date="2017-02" db="EMBL/GenBank/DDBJ databases">
        <authorList>
            <person name="Peterson S.W."/>
        </authorList>
    </citation>
    <scope>NUCLEOTIDE SEQUENCE [LARGE SCALE GENOMIC DNA]</scope>
    <source>
        <strain evidence="7 9">ATCC 43854</strain>
    </source>
</reference>
<dbReference type="EMBL" id="FUWU01000001">
    <property type="protein sequence ID" value="SJZ32401.1"/>
    <property type="molecule type" value="Genomic_DNA"/>
</dbReference>
<evidence type="ECO:0000313" key="9">
    <source>
        <dbReference type="Proteomes" id="UP000190449"/>
    </source>
</evidence>
<evidence type="ECO:0000313" key="8">
    <source>
        <dbReference type="Proteomes" id="UP000184275"/>
    </source>
</evidence>
<evidence type="ECO:0000256" key="3">
    <source>
        <dbReference type="ARBA" id="ARBA00023315"/>
    </source>
</evidence>
<name>A0A1M6Q1C1_9BACT</name>
<evidence type="ECO:0000313" key="7">
    <source>
        <dbReference type="EMBL" id="SJZ32401.1"/>
    </source>
</evidence>
<proteinExistence type="predicted"/>
<dbReference type="SMART" id="SM00563">
    <property type="entry name" value="PlsC"/>
    <property type="match status" value="1"/>
</dbReference>
<evidence type="ECO:0000256" key="2">
    <source>
        <dbReference type="ARBA" id="ARBA00022679"/>
    </source>
</evidence>
<dbReference type="PANTHER" id="PTHR10434:SF11">
    <property type="entry name" value="1-ACYL-SN-GLYCEROL-3-PHOSPHATE ACYLTRANSFERASE"/>
    <property type="match status" value="1"/>
</dbReference>
<reference evidence="8" key="2">
    <citation type="submission" date="2016-11" db="EMBL/GenBank/DDBJ databases">
        <authorList>
            <person name="Varghese N."/>
            <person name="Submissions S."/>
        </authorList>
    </citation>
    <scope>NUCLEOTIDE SEQUENCE [LARGE SCALE GENOMIC DNA]</scope>
    <source>
        <strain evidence="8">UWOS</strain>
    </source>
</reference>
<sequence>MKFLQKILYVWRLIAKVIAYASFGICSTIFTLTFPFIFIFSGFSKKRFRMLARAVNFRFFQLFVLEMKLLGILTVHVEHKERFQNFRPCVIVANHPSFLDVVILFSIIPNANCIVKGSLAKTPFVNTVVSALFIPNTLPFEEQLERARIGMNEGESLIIFPEGTRTKSGEPLHFKKGAARFAIHSGRCALPIYIGGNEKIGIRKNDAFFRFHPSERYHYNLDLLLPIFPGKFEEHSKPAAVELLTKEMQNVLELCRNRDPEKET</sequence>
<keyword evidence="4" id="KW-0812">Transmembrane</keyword>
<keyword evidence="3 6" id="KW-0012">Acyltransferase</keyword>
<dbReference type="STRING" id="28122.SAMN02745108_00014"/>
<gene>
    <name evidence="7" type="ORF">SAMN02745108_00014</name>
    <name evidence="6" type="ORF">SAMN05720469_101212</name>
</gene>
<dbReference type="GO" id="GO:0006654">
    <property type="term" value="P:phosphatidic acid biosynthetic process"/>
    <property type="evidence" value="ECO:0007669"/>
    <property type="project" value="TreeGrafter"/>
</dbReference>
<dbReference type="PANTHER" id="PTHR10434">
    <property type="entry name" value="1-ACYL-SN-GLYCEROL-3-PHOSPHATE ACYLTRANSFERASE"/>
    <property type="match status" value="1"/>
</dbReference>
<evidence type="ECO:0000256" key="1">
    <source>
        <dbReference type="ARBA" id="ARBA00005189"/>
    </source>
</evidence>
<accession>A0A1M6Q1C1</accession>
<feature type="transmembrane region" description="Helical" evidence="4">
    <location>
        <begin position="20"/>
        <end position="43"/>
    </location>
</feature>
<dbReference type="Proteomes" id="UP000190449">
    <property type="component" value="Unassembled WGS sequence"/>
</dbReference>
<reference evidence="6" key="1">
    <citation type="submission" date="2016-11" db="EMBL/GenBank/DDBJ databases">
        <authorList>
            <person name="Jaros S."/>
            <person name="Januszkiewicz K."/>
            <person name="Wedrychowicz H."/>
        </authorList>
    </citation>
    <scope>NUCLEOTIDE SEQUENCE [LARGE SCALE GENOMIC DNA]</scope>
    <source>
        <strain evidence="6">UWOS</strain>
    </source>
</reference>
<dbReference type="Proteomes" id="UP000184275">
    <property type="component" value="Unassembled WGS sequence"/>
</dbReference>
<dbReference type="GO" id="GO:0003841">
    <property type="term" value="F:1-acylglycerol-3-phosphate O-acyltransferase activity"/>
    <property type="evidence" value="ECO:0007669"/>
    <property type="project" value="TreeGrafter"/>
</dbReference>
<protein>
    <submittedName>
        <fullName evidence="6">1-acyl-sn-glycerol-3-phosphate acyltransferases</fullName>
    </submittedName>
</protein>
<keyword evidence="4" id="KW-1133">Transmembrane helix</keyword>
<dbReference type="CDD" id="cd07989">
    <property type="entry name" value="LPLAT_AGPAT-like"/>
    <property type="match status" value="1"/>
</dbReference>
<feature type="transmembrane region" description="Helical" evidence="4">
    <location>
        <begin position="55"/>
        <end position="77"/>
    </location>
</feature>
<dbReference type="SUPFAM" id="SSF69593">
    <property type="entry name" value="Glycerol-3-phosphate (1)-acyltransferase"/>
    <property type="match status" value="1"/>
</dbReference>
<dbReference type="AlphaFoldDB" id="A0A1M6Q1C1"/>
<evidence type="ECO:0000313" key="6">
    <source>
        <dbReference type="EMBL" id="SHK13998.1"/>
    </source>
</evidence>
<dbReference type="EMBL" id="FRAW01000001">
    <property type="protein sequence ID" value="SHK13998.1"/>
    <property type="molecule type" value="Genomic_DNA"/>
</dbReference>
<feature type="domain" description="Phospholipid/glycerol acyltransferase" evidence="5">
    <location>
        <begin position="89"/>
        <end position="197"/>
    </location>
</feature>
<keyword evidence="2 6" id="KW-0808">Transferase</keyword>
<evidence type="ECO:0000256" key="4">
    <source>
        <dbReference type="SAM" id="Phobius"/>
    </source>
</evidence>
<keyword evidence="8" id="KW-1185">Reference proteome</keyword>
<organism evidence="6 8">
    <name type="scientific">Fibrobacter intestinalis</name>
    <dbReference type="NCBI Taxonomy" id="28122"/>
    <lineage>
        <taxon>Bacteria</taxon>
        <taxon>Pseudomonadati</taxon>
        <taxon>Fibrobacterota</taxon>
        <taxon>Fibrobacteria</taxon>
        <taxon>Fibrobacterales</taxon>
        <taxon>Fibrobacteraceae</taxon>
        <taxon>Fibrobacter</taxon>
    </lineage>
</organism>
<comment type="pathway">
    <text evidence="1">Lipid metabolism.</text>
</comment>
<dbReference type="InterPro" id="IPR002123">
    <property type="entry name" value="Plipid/glycerol_acylTrfase"/>
</dbReference>